<evidence type="ECO:0000256" key="1">
    <source>
        <dbReference type="PROSITE-ProRule" id="PRU00285"/>
    </source>
</evidence>
<comment type="similarity">
    <text evidence="1 2">Belongs to the small heat shock protein (HSP20) family.</text>
</comment>
<dbReference type="InterPro" id="IPR008978">
    <property type="entry name" value="HSP20-like_chaperone"/>
</dbReference>
<dbReference type="Gene3D" id="2.60.40.790">
    <property type="match status" value="1"/>
</dbReference>
<dbReference type="PROSITE" id="PS01031">
    <property type="entry name" value="SHSP"/>
    <property type="match status" value="1"/>
</dbReference>
<evidence type="ECO:0000313" key="5">
    <source>
        <dbReference type="Proteomes" id="UP000434639"/>
    </source>
</evidence>
<accession>A0A7X2V2M4</accession>
<dbReference type="Pfam" id="PF00011">
    <property type="entry name" value="HSP20"/>
    <property type="match status" value="1"/>
</dbReference>
<evidence type="ECO:0000313" key="4">
    <source>
        <dbReference type="EMBL" id="MTH52122.1"/>
    </source>
</evidence>
<organism evidence="4 5">
    <name type="scientific">Metabacillus mangrovi</name>
    <dbReference type="NCBI Taxonomy" id="1491830"/>
    <lineage>
        <taxon>Bacteria</taxon>
        <taxon>Bacillati</taxon>
        <taxon>Bacillota</taxon>
        <taxon>Bacilli</taxon>
        <taxon>Bacillales</taxon>
        <taxon>Bacillaceae</taxon>
        <taxon>Metabacillus</taxon>
    </lineage>
</organism>
<sequence length="146" mass="16564">MTMKKKNENGTPDLGGFNRELSDVVDAFFQSSPIKHFLKQFEELFLQNAEFPYMEIHTRELEEEVLVEASIPAASMEDLDIDITGRTLTIELDHKVFSGADSGRQSIQSTTYSRFSRSVLLPADVNDQMMLTALHDGKLIIRIPKK</sequence>
<dbReference type="InterPro" id="IPR002068">
    <property type="entry name" value="A-crystallin/Hsp20_dom"/>
</dbReference>
<dbReference type="AlphaFoldDB" id="A0A7X2V2M4"/>
<name>A0A7X2V2M4_9BACI</name>
<comment type="caution">
    <text evidence="4">The sequence shown here is derived from an EMBL/GenBank/DDBJ whole genome shotgun (WGS) entry which is preliminary data.</text>
</comment>
<dbReference type="CDD" id="cd06464">
    <property type="entry name" value="ACD_sHsps-like"/>
    <property type="match status" value="1"/>
</dbReference>
<dbReference type="SUPFAM" id="SSF49764">
    <property type="entry name" value="HSP20-like chaperones"/>
    <property type="match status" value="1"/>
</dbReference>
<dbReference type="EMBL" id="WMIB01000001">
    <property type="protein sequence ID" value="MTH52122.1"/>
    <property type="molecule type" value="Genomic_DNA"/>
</dbReference>
<gene>
    <name evidence="4" type="ORF">GKZ89_01800</name>
</gene>
<dbReference type="Proteomes" id="UP000434639">
    <property type="component" value="Unassembled WGS sequence"/>
</dbReference>
<proteinExistence type="inferred from homology"/>
<dbReference type="OrthoDB" id="1806521at2"/>
<keyword evidence="5" id="KW-1185">Reference proteome</keyword>
<reference evidence="4 5" key="1">
    <citation type="journal article" date="2017" name="Int. J. Syst. Evol. Microbiol.">
        <title>Bacillus mangrovi sp. nov., isolated from a sediment sample from a mangrove forest.</title>
        <authorList>
            <person name="Gupta V."/>
            <person name="Singh P.K."/>
            <person name="Korpole S."/>
            <person name="Tanuku N.R.S."/>
            <person name="Pinnaka A.K."/>
        </authorList>
    </citation>
    <scope>NUCLEOTIDE SEQUENCE [LARGE SCALE GENOMIC DNA]</scope>
    <source>
        <strain evidence="4 5">KCTC 33872</strain>
    </source>
</reference>
<feature type="domain" description="SHSP" evidence="3">
    <location>
        <begin position="47"/>
        <end position="146"/>
    </location>
</feature>
<evidence type="ECO:0000256" key="2">
    <source>
        <dbReference type="RuleBase" id="RU003616"/>
    </source>
</evidence>
<evidence type="ECO:0000259" key="3">
    <source>
        <dbReference type="PROSITE" id="PS01031"/>
    </source>
</evidence>
<protein>
    <submittedName>
        <fullName evidence="4">Hsp20 family protein</fullName>
    </submittedName>
</protein>